<dbReference type="PaxDb" id="3708-A0A078G2H6"/>
<evidence type="ECO:0000259" key="1">
    <source>
        <dbReference type="Pfam" id="PF03372"/>
    </source>
</evidence>
<organism evidence="2 3">
    <name type="scientific">Brassica napus</name>
    <name type="common">Rape</name>
    <dbReference type="NCBI Taxonomy" id="3708"/>
    <lineage>
        <taxon>Eukaryota</taxon>
        <taxon>Viridiplantae</taxon>
        <taxon>Streptophyta</taxon>
        <taxon>Embryophyta</taxon>
        <taxon>Tracheophyta</taxon>
        <taxon>Spermatophyta</taxon>
        <taxon>Magnoliopsida</taxon>
        <taxon>eudicotyledons</taxon>
        <taxon>Gunneridae</taxon>
        <taxon>Pentapetalae</taxon>
        <taxon>rosids</taxon>
        <taxon>malvids</taxon>
        <taxon>Brassicales</taxon>
        <taxon>Brassicaceae</taxon>
        <taxon>Brassiceae</taxon>
        <taxon>Brassica</taxon>
    </lineage>
</organism>
<dbReference type="PANTHER" id="PTHR33710:SF77">
    <property type="entry name" value="DNASE I-LIKE SUPERFAMILY PROTEIN"/>
    <property type="match status" value="1"/>
</dbReference>
<gene>
    <name evidence="2" type="primary">BnaC04g04820D</name>
    <name evidence="2" type="ORF">GSBRNA2T00006052001</name>
</gene>
<dbReference type="Gene3D" id="3.60.10.10">
    <property type="entry name" value="Endonuclease/exonuclease/phosphatase"/>
    <property type="match status" value="1"/>
</dbReference>
<dbReference type="OMA" id="WNCINEC"/>
<name>A0A078G2H6_BRANA</name>
<dbReference type="SUPFAM" id="SSF56219">
    <property type="entry name" value="DNase I-like"/>
    <property type="match status" value="1"/>
</dbReference>
<feature type="domain" description="Endonuclease/exonuclease/phosphatase" evidence="1">
    <location>
        <begin position="14"/>
        <end position="181"/>
    </location>
</feature>
<keyword evidence="3" id="KW-1185">Reference proteome</keyword>
<dbReference type="Pfam" id="PF03372">
    <property type="entry name" value="Exo_endo_phos"/>
    <property type="match status" value="1"/>
</dbReference>
<evidence type="ECO:0000313" key="2">
    <source>
        <dbReference type="EMBL" id="CDY18868.1"/>
    </source>
</evidence>
<dbReference type="Gramene" id="CDY18868">
    <property type="protein sequence ID" value="CDY18868"/>
    <property type="gene ID" value="GSBRNA2T00006052001"/>
</dbReference>
<dbReference type="InterPro" id="IPR005135">
    <property type="entry name" value="Endo/exonuclease/phosphatase"/>
</dbReference>
<proteinExistence type="predicted"/>
<dbReference type="Proteomes" id="UP000028999">
    <property type="component" value="Unassembled WGS sequence"/>
</dbReference>
<evidence type="ECO:0000313" key="3">
    <source>
        <dbReference type="Proteomes" id="UP000028999"/>
    </source>
</evidence>
<protein>
    <submittedName>
        <fullName evidence="2">BnaC04g04820D protein</fullName>
    </submittedName>
</protein>
<reference evidence="2 3" key="1">
    <citation type="journal article" date="2014" name="Science">
        <title>Plant genetics. Early allopolyploid evolution in the post-Neolithic Brassica napus oilseed genome.</title>
        <authorList>
            <person name="Chalhoub B."/>
            <person name="Denoeud F."/>
            <person name="Liu S."/>
            <person name="Parkin I.A."/>
            <person name="Tang H."/>
            <person name="Wang X."/>
            <person name="Chiquet J."/>
            <person name="Belcram H."/>
            <person name="Tong C."/>
            <person name="Samans B."/>
            <person name="Correa M."/>
            <person name="Da Silva C."/>
            <person name="Just J."/>
            <person name="Falentin C."/>
            <person name="Koh C.S."/>
            <person name="Le Clainche I."/>
            <person name="Bernard M."/>
            <person name="Bento P."/>
            <person name="Noel B."/>
            <person name="Labadie K."/>
            <person name="Alberti A."/>
            <person name="Charles M."/>
            <person name="Arnaud D."/>
            <person name="Guo H."/>
            <person name="Daviaud C."/>
            <person name="Alamery S."/>
            <person name="Jabbari K."/>
            <person name="Zhao M."/>
            <person name="Edger P.P."/>
            <person name="Chelaifa H."/>
            <person name="Tack D."/>
            <person name="Lassalle G."/>
            <person name="Mestiri I."/>
            <person name="Schnel N."/>
            <person name="Le Paslier M.C."/>
            <person name="Fan G."/>
            <person name="Renault V."/>
            <person name="Bayer P.E."/>
            <person name="Golicz A.A."/>
            <person name="Manoli S."/>
            <person name="Lee T.H."/>
            <person name="Thi V.H."/>
            <person name="Chalabi S."/>
            <person name="Hu Q."/>
            <person name="Fan C."/>
            <person name="Tollenaere R."/>
            <person name="Lu Y."/>
            <person name="Battail C."/>
            <person name="Shen J."/>
            <person name="Sidebottom C.H."/>
            <person name="Wang X."/>
            <person name="Canaguier A."/>
            <person name="Chauveau A."/>
            <person name="Berard A."/>
            <person name="Deniot G."/>
            <person name="Guan M."/>
            <person name="Liu Z."/>
            <person name="Sun F."/>
            <person name="Lim Y.P."/>
            <person name="Lyons E."/>
            <person name="Town C.D."/>
            <person name="Bancroft I."/>
            <person name="Wang X."/>
            <person name="Meng J."/>
            <person name="Ma J."/>
            <person name="Pires J.C."/>
            <person name="King G.J."/>
            <person name="Brunel D."/>
            <person name="Delourme R."/>
            <person name="Renard M."/>
            <person name="Aury J.M."/>
            <person name="Adams K.L."/>
            <person name="Batley J."/>
            <person name="Snowdon R.J."/>
            <person name="Tost J."/>
            <person name="Edwards D."/>
            <person name="Zhou Y."/>
            <person name="Hua W."/>
            <person name="Sharpe A.G."/>
            <person name="Paterson A.H."/>
            <person name="Guan C."/>
            <person name="Wincker P."/>
        </authorList>
    </citation>
    <scope>NUCLEOTIDE SEQUENCE [LARGE SCALE GENOMIC DNA]</scope>
    <source>
        <strain evidence="3">cv. Darmor-bzh</strain>
    </source>
</reference>
<accession>A0A078G2H6</accession>
<dbReference type="EMBL" id="LK032090">
    <property type="protein sequence ID" value="CDY18868.1"/>
    <property type="molecule type" value="Genomic_DNA"/>
</dbReference>
<sequence length="242" mass="26735">MSQISPGWNYCSNHQSGPDGRILLIWKSPASVRLLNQSRQSLTCEVKIANSQKFFFTAIYASNENEERQDLCVDLLNIQASLDLDSGPWVIGGNFNQIIHPAEHSSPAVNSLSLPMVSLKNVLTQLGLFDLRFTGLLFTWSNKSPSNPTSEKLDRLLVNYQWISHFPNSQAAFLPPNISDHCPCLLDLSIPLPIAGTRPFKFFNYLTKHHNFLNTLEVAWNQAGGGIDQSVGRTVPAGAGTA</sequence>
<dbReference type="AlphaFoldDB" id="A0A078G2H6"/>
<dbReference type="PANTHER" id="PTHR33710">
    <property type="entry name" value="BNAC02G09200D PROTEIN"/>
    <property type="match status" value="1"/>
</dbReference>
<dbReference type="InterPro" id="IPR036691">
    <property type="entry name" value="Endo/exonu/phosph_ase_sf"/>
</dbReference>
<dbReference type="GO" id="GO:0003824">
    <property type="term" value="F:catalytic activity"/>
    <property type="evidence" value="ECO:0007669"/>
    <property type="project" value="InterPro"/>
</dbReference>